<reference evidence="1" key="1">
    <citation type="journal article" date="2019" name="BMC Genomics">
        <title>A new reference genome for Sorghum bicolor reveals high levels of sequence similarity between sweet and grain genotypes: implications for the genetics of sugar metabolism.</title>
        <authorList>
            <person name="Cooper E.A."/>
            <person name="Brenton Z.W."/>
            <person name="Flinn B.S."/>
            <person name="Jenkins J."/>
            <person name="Shu S."/>
            <person name="Flowers D."/>
            <person name="Luo F."/>
            <person name="Wang Y."/>
            <person name="Xia P."/>
            <person name="Barry K."/>
            <person name="Daum C."/>
            <person name="Lipzen A."/>
            <person name="Yoshinaga Y."/>
            <person name="Schmutz J."/>
            <person name="Saski C."/>
            <person name="Vermerris W."/>
            <person name="Kresovich S."/>
        </authorList>
    </citation>
    <scope>NUCLEOTIDE SEQUENCE</scope>
</reference>
<dbReference type="EMBL" id="CM027689">
    <property type="protein sequence ID" value="KAG0514038.1"/>
    <property type="molecule type" value="Genomic_DNA"/>
</dbReference>
<name>A0A921Q1Z4_SORBI</name>
<dbReference type="Proteomes" id="UP000807115">
    <property type="component" value="Chromosome 10"/>
</dbReference>
<organism evidence="1 2">
    <name type="scientific">Sorghum bicolor</name>
    <name type="common">Sorghum</name>
    <name type="synonym">Sorghum vulgare</name>
    <dbReference type="NCBI Taxonomy" id="4558"/>
    <lineage>
        <taxon>Eukaryota</taxon>
        <taxon>Viridiplantae</taxon>
        <taxon>Streptophyta</taxon>
        <taxon>Embryophyta</taxon>
        <taxon>Tracheophyta</taxon>
        <taxon>Spermatophyta</taxon>
        <taxon>Magnoliopsida</taxon>
        <taxon>Liliopsida</taxon>
        <taxon>Poales</taxon>
        <taxon>Poaceae</taxon>
        <taxon>PACMAD clade</taxon>
        <taxon>Panicoideae</taxon>
        <taxon>Andropogonodae</taxon>
        <taxon>Andropogoneae</taxon>
        <taxon>Sorghinae</taxon>
        <taxon>Sorghum</taxon>
    </lineage>
</organism>
<evidence type="ECO:0000313" key="2">
    <source>
        <dbReference type="Proteomes" id="UP000807115"/>
    </source>
</evidence>
<gene>
    <name evidence="1" type="ORF">BDA96_10G155100</name>
</gene>
<reference evidence="1" key="2">
    <citation type="submission" date="2020-10" db="EMBL/GenBank/DDBJ databases">
        <authorList>
            <person name="Cooper E.A."/>
            <person name="Brenton Z.W."/>
            <person name="Flinn B.S."/>
            <person name="Jenkins J."/>
            <person name="Shu S."/>
            <person name="Flowers D."/>
            <person name="Luo F."/>
            <person name="Wang Y."/>
            <person name="Xia P."/>
            <person name="Barry K."/>
            <person name="Daum C."/>
            <person name="Lipzen A."/>
            <person name="Yoshinaga Y."/>
            <person name="Schmutz J."/>
            <person name="Saski C."/>
            <person name="Vermerris W."/>
            <person name="Kresovich S."/>
        </authorList>
    </citation>
    <scope>NUCLEOTIDE SEQUENCE</scope>
</reference>
<comment type="caution">
    <text evidence="1">The sequence shown here is derived from an EMBL/GenBank/DDBJ whole genome shotgun (WGS) entry which is preliminary data.</text>
</comment>
<accession>A0A921Q1Z4</accession>
<dbReference type="AlphaFoldDB" id="A0A921Q1Z4"/>
<evidence type="ECO:0000313" key="1">
    <source>
        <dbReference type="EMBL" id="KAG0514038.1"/>
    </source>
</evidence>
<sequence length="171" mass="18669">MLISIGCVHQWQKYVRTAMKSQFQSLDMVVLRVLVDPMPPYFDHAAFAMEPEVAPRVPDAQSAHNEVCVAIVVGDGSGSHDAMVEPPQEIPLTQNHLSKCLFHIVPLSINPSGHLLMSFFPCNLACATRDIPNNLDVPHGDGFCASNSVDLESYQIAVATNSNDDRVGNMP</sequence>
<protein>
    <submittedName>
        <fullName evidence="1">Uncharacterized protein</fullName>
    </submittedName>
</protein>
<proteinExistence type="predicted"/>